<dbReference type="PANTHER" id="PTHR37445:SF3">
    <property type="entry name" value="ZINC FINGER PHD-TYPE DOMAIN-CONTAINING PROTEIN"/>
    <property type="match status" value="1"/>
</dbReference>
<dbReference type="KEGG" id="lgi:LOTGIDRAFT_174430"/>
<evidence type="ECO:0000313" key="1">
    <source>
        <dbReference type="EMBL" id="ESO98031.1"/>
    </source>
</evidence>
<reference evidence="1 2" key="1">
    <citation type="journal article" date="2013" name="Nature">
        <title>Insights into bilaterian evolution from three spiralian genomes.</title>
        <authorList>
            <person name="Simakov O."/>
            <person name="Marletaz F."/>
            <person name="Cho S.J."/>
            <person name="Edsinger-Gonzales E."/>
            <person name="Havlak P."/>
            <person name="Hellsten U."/>
            <person name="Kuo D.H."/>
            <person name="Larsson T."/>
            <person name="Lv J."/>
            <person name="Arendt D."/>
            <person name="Savage R."/>
            <person name="Osoegawa K."/>
            <person name="de Jong P."/>
            <person name="Grimwood J."/>
            <person name="Chapman J.A."/>
            <person name="Shapiro H."/>
            <person name="Aerts A."/>
            <person name="Otillar R.P."/>
            <person name="Terry A.Y."/>
            <person name="Boore J.L."/>
            <person name="Grigoriev I.V."/>
            <person name="Lindberg D.R."/>
            <person name="Seaver E.C."/>
            <person name="Weisblat D.A."/>
            <person name="Putnam N.H."/>
            <person name="Rokhsar D.S."/>
        </authorList>
    </citation>
    <scope>NUCLEOTIDE SEQUENCE [LARGE SCALE GENOMIC DNA]</scope>
</reference>
<dbReference type="CTD" id="20242728"/>
<dbReference type="AlphaFoldDB" id="V4AWX3"/>
<organism evidence="1 2">
    <name type="scientific">Lottia gigantea</name>
    <name type="common">Giant owl limpet</name>
    <dbReference type="NCBI Taxonomy" id="225164"/>
    <lineage>
        <taxon>Eukaryota</taxon>
        <taxon>Metazoa</taxon>
        <taxon>Spiralia</taxon>
        <taxon>Lophotrochozoa</taxon>
        <taxon>Mollusca</taxon>
        <taxon>Gastropoda</taxon>
        <taxon>Patellogastropoda</taxon>
        <taxon>Lottioidea</taxon>
        <taxon>Lottiidae</taxon>
        <taxon>Lottia</taxon>
    </lineage>
</organism>
<gene>
    <name evidence="1" type="ORF">LOTGIDRAFT_174430</name>
</gene>
<proteinExistence type="predicted"/>
<dbReference type="Proteomes" id="UP000030746">
    <property type="component" value="Unassembled WGS sequence"/>
</dbReference>
<protein>
    <submittedName>
        <fullName evidence="1">Uncharacterized protein</fullName>
    </submittedName>
</protein>
<dbReference type="OrthoDB" id="6092537at2759"/>
<name>V4AWX3_LOTGI</name>
<keyword evidence="2" id="KW-1185">Reference proteome</keyword>
<accession>V4AWX3</accession>
<dbReference type="EMBL" id="KB201288">
    <property type="protein sequence ID" value="ESO98031.1"/>
    <property type="molecule type" value="Genomic_DNA"/>
</dbReference>
<dbReference type="RefSeq" id="XP_009051267.1">
    <property type="nucleotide sequence ID" value="XM_009053019.1"/>
</dbReference>
<dbReference type="GeneID" id="20242728"/>
<dbReference type="HOGENOM" id="CLU_1505130_0_0_1"/>
<dbReference type="PANTHER" id="PTHR37445">
    <property type="entry name" value="PROTEIN CBG24663"/>
    <property type="match status" value="1"/>
</dbReference>
<evidence type="ECO:0000313" key="2">
    <source>
        <dbReference type="Proteomes" id="UP000030746"/>
    </source>
</evidence>
<sequence length="179" mass="20265">MENRLINLETEIKLKVSAEQVNDIVKSLIGSCVTNEAKIDIEKSVELKVAEIRDSSSREKNIIIHGAPECKERLPSSRKEADTLFAKELADYLRTSTGCIGKVMKIGKQSDDLEKPRPMKVCLNNTEDKKSFMINLSKLKNAEEGSKFCNISVTHDMTKSERELNKAMFREAKEKTEKD</sequence>